<keyword evidence="3" id="KW-1185">Reference proteome</keyword>
<protein>
    <submittedName>
        <fullName evidence="2">13561_t:CDS:1</fullName>
    </submittedName>
</protein>
<dbReference type="OrthoDB" id="2448484at2759"/>
<dbReference type="EMBL" id="CAJVPL010000913">
    <property type="protein sequence ID" value="CAG8539868.1"/>
    <property type="molecule type" value="Genomic_DNA"/>
</dbReference>
<keyword evidence="1" id="KW-0175">Coiled coil</keyword>
<name>A0A9N9ATR3_9GLOM</name>
<evidence type="ECO:0000256" key="1">
    <source>
        <dbReference type="SAM" id="Coils"/>
    </source>
</evidence>
<dbReference type="Proteomes" id="UP000789831">
    <property type="component" value="Unassembled WGS sequence"/>
</dbReference>
<sequence>MPTMIITGSLKIMKTAIIAVFKFEPVRTEMGLRKNLSENQTNNQRNRECRKLIRLFTRKTVCSDCKERGQNPTHTIEYIPSNLVKNNNLSPDLAQENQELRQQLAEVQKQLAEVLTELKKLKSNSAGQRNEKLDQQIAQNQKLIENGEKVSQAKVKEQVQKSQALLKEASVSVVSTKDNQKDNSFGSLPYVIGGSVVVIGLLAS</sequence>
<dbReference type="AlphaFoldDB" id="A0A9N9ATR3"/>
<organism evidence="2 3">
    <name type="scientific">Ambispora gerdemannii</name>
    <dbReference type="NCBI Taxonomy" id="144530"/>
    <lineage>
        <taxon>Eukaryota</taxon>
        <taxon>Fungi</taxon>
        <taxon>Fungi incertae sedis</taxon>
        <taxon>Mucoromycota</taxon>
        <taxon>Glomeromycotina</taxon>
        <taxon>Glomeromycetes</taxon>
        <taxon>Archaeosporales</taxon>
        <taxon>Ambisporaceae</taxon>
        <taxon>Ambispora</taxon>
    </lineage>
</organism>
<proteinExistence type="predicted"/>
<gene>
    <name evidence="2" type="ORF">AGERDE_LOCUS6130</name>
</gene>
<evidence type="ECO:0000313" key="2">
    <source>
        <dbReference type="EMBL" id="CAG8539868.1"/>
    </source>
</evidence>
<evidence type="ECO:0000313" key="3">
    <source>
        <dbReference type="Proteomes" id="UP000789831"/>
    </source>
</evidence>
<feature type="coiled-coil region" evidence="1">
    <location>
        <begin position="90"/>
        <end position="131"/>
    </location>
</feature>
<reference evidence="2" key="1">
    <citation type="submission" date="2021-06" db="EMBL/GenBank/DDBJ databases">
        <authorList>
            <person name="Kallberg Y."/>
            <person name="Tangrot J."/>
            <person name="Rosling A."/>
        </authorList>
    </citation>
    <scope>NUCLEOTIDE SEQUENCE</scope>
    <source>
        <strain evidence="2">MT106</strain>
    </source>
</reference>
<accession>A0A9N9ATR3</accession>
<comment type="caution">
    <text evidence="2">The sequence shown here is derived from an EMBL/GenBank/DDBJ whole genome shotgun (WGS) entry which is preliminary data.</text>
</comment>